<dbReference type="EnsemblProtists" id="EKX31759">
    <property type="protein sequence ID" value="EKX31759"/>
    <property type="gene ID" value="GUITHDRAFT_122047"/>
</dbReference>
<organism evidence="5">
    <name type="scientific">Guillardia theta (strain CCMP2712)</name>
    <name type="common">Cryptophyte</name>
    <dbReference type="NCBI Taxonomy" id="905079"/>
    <lineage>
        <taxon>Eukaryota</taxon>
        <taxon>Cryptophyceae</taxon>
        <taxon>Pyrenomonadales</taxon>
        <taxon>Geminigeraceae</taxon>
        <taxon>Guillardia</taxon>
    </lineage>
</organism>
<dbReference type="GO" id="GO:0003723">
    <property type="term" value="F:RNA binding"/>
    <property type="evidence" value="ECO:0007669"/>
    <property type="project" value="TreeGrafter"/>
</dbReference>
<dbReference type="SUPFAM" id="SSF89550">
    <property type="entry name" value="PHP domain-like"/>
    <property type="match status" value="1"/>
</dbReference>
<dbReference type="OMA" id="FNAACNS"/>
<dbReference type="PANTHER" id="PTHR13031:SF0">
    <property type="entry name" value="RIBONUCLEASE P PROTEIN SUBUNIT P30"/>
    <property type="match status" value="1"/>
</dbReference>
<feature type="compositionally biased region" description="Basic and acidic residues" evidence="4">
    <location>
        <begin position="268"/>
        <end position="280"/>
    </location>
</feature>
<dbReference type="EMBL" id="JH993239">
    <property type="protein sequence ID" value="EKX31759.1"/>
    <property type="molecule type" value="Genomic_DNA"/>
</dbReference>
<keyword evidence="3" id="KW-0819">tRNA processing</keyword>
<reference evidence="6" key="3">
    <citation type="submission" date="2015-06" db="UniProtKB">
        <authorList>
            <consortium name="EnsemblProtists"/>
        </authorList>
    </citation>
    <scope>IDENTIFICATION</scope>
</reference>
<dbReference type="HOGENOM" id="CLU_744859_0_0_1"/>
<dbReference type="InterPro" id="IPR002738">
    <property type="entry name" value="RNase_P_p30"/>
</dbReference>
<comment type="similarity">
    <text evidence="2">Belongs to the eukaryotic/archaeal RNase P protein component 3 family.</text>
</comment>
<dbReference type="STRING" id="905079.L1I7B6"/>
<evidence type="ECO:0000256" key="3">
    <source>
        <dbReference type="ARBA" id="ARBA00022694"/>
    </source>
</evidence>
<gene>
    <name evidence="5" type="ORF">GUITHDRAFT_122047</name>
</gene>
<dbReference type="InterPro" id="IPR016195">
    <property type="entry name" value="Pol/histidinol_Pase-like"/>
</dbReference>
<dbReference type="GO" id="GO:0008033">
    <property type="term" value="P:tRNA processing"/>
    <property type="evidence" value="ECO:0007669"/>
    <property type="project" value="UniProtKB-KW"/>
</dbReference>
<evidence type="ECO:0000313" key="7">
    <source>
        <dbReference type="Proteomes" id="UP000011087"/>
    </source>
</evidence>
<dbReference type="Proteomes" id="UP000011087">
    <property type="component" value="Unassembled WGS sequence"/>
</dbReference>
<accession>L1I7B6</accession>
<evidence type="ECO:0000256" key="2">
    <source>
        <dbReference type="ARBA" id="ARBA00007331"/>
    </source>
</evidence>
<dbReference type="PaxDb" id="55529-EKX31759"/>
<evidence type="ECO:0000313" key="5">
    <source>
        <dbReference type="EMBL" id="EKX31759.1"/>
    </source>
</evidence>
<evidence type="ECO:0000256" key="4">
    <source>
        <dbReference type="SAM" id="MobiDB-lite"/>
    </source>
</evidence>
<dbReference type="Pfam" id="PF01876">
    <property type="entry name" value="RNase_P_p30"/>
    <property type="match status" value="1"/>
</dbReference>
<dbReference type="KEGG" id="gtt:GUITHDRAFT_122047"/>
<dbReference type="RefSeq" id="XP_005818739.1">
    <property type="nucleotide sequence ID" value="XM_005818682.1"/>
</dbReference>
<comment type="subcellular location">
    <subcellularLocation>
        <location evidence="1">Nucleus</location>
    </subcellularLocation>
</comment>
<dbReference type="Gene3D" id="3.20.20.140">
    <property type="entry name" value="Metal-dependent hydrolases"/>
    <property type="match status" value="1"/>
</dbReference>
<dbReference type="OrthoDB" id="17948at2759"/>
<sequence length="372" mass="41262">MGFCELRTEVDNDSEFSKRRQVELARFLLRLGYDTVAFNVSATGLLKPHHRCQISICDMKDILSPQDASNPPLRVDSRPVMQQLLRMTVTVDDISHLHMVDVSNEIASGYHLLAVCPLTDKVFEQCCKFSKVDIISLDLANRLAFPIKAIDRGVFFEITYGPCLRDAGARRQLFSNAMELVRATRGRNLIISSQAERAMELRSPHDVISMSEMLGLGQGGRGKLCLDANASKLLAQARKRRRKSGHATVTSTSKVDPRERWSIPGGGEEERARGGGEKQDFISLALESDESDSDKVEGNEEELEAANVPEQTAESTVEEKGEGTDKGRTEEKSSSLSQEKMEISPAVKASDRKRPLEQSTGGGPKKDKKKRR</sequence>
<reference evidence="7" key="2">
    <citation type="submission" date="2012-11" db="EMBL/GenBank/DDBJ databases">
        <authorList>
            <person name="Kuo A."/>
            <person name="Curtis B.A."/>
            <person name="Tanifuji G."/>
            <person name="Burki F."/>
            <person name="Gruber A."/>
            <person name="Irimia M."/>
            <person name="Maruyama S."/>
            <person name="Arias M.C."/>
            <person name="Ball S.G."/>
            <person name="Gile G.H."/>
            <person name="Hirakawa Y."/>
            <person name="Hopkins J.F."/>
            <person name="Rensing S.A."/>
            <person name="Schmutz J."/>
            <person name="Symeonidi A."/>
            <person name="Elias M."/>
            <person name="Eveleigh R.J."/>
            <person name="Herman E.K."/>
            <person name="Klute M.J."/>
            <person name="Nakayama T."/>
            <person name="Obornik M."/>
            <person name="Reyes-Prieto A."/>
            <person name="Armbrust E.V."/>
            <person name="Aves S.J."/>
            <person name="Beiko R.G."/>
            <person name="Coutinho P."/>
            <person name="Dacks J.B."/>
            <person name="Durnford D.G."/>
            <person name="Fast N.M."/>
            <person name="Green B.R."/>
            <person name="Grisdale C."/>
            <person name="Hempe F."/>
            <person name="Henrissat B."/>
            <person name="Hoppner M.P."/>
            <person name="Ishida K.-I."/>
            <person name="Kim E."/>
            <person name="Koreny L."/>
            <person name="Kroth P.G."/>
            <person name="Liu Y."/>
            <person name="Malik S.-B."/>
            <person name="Maier U.G."/>
            <person name="McRose D."/>
            <person name="Mock T."/>
            <person name="Neilson J.A."/>
            <person name="Onodera N.T."/>
            <person name="Poole A.M."/>
            <person name="Pritham E.J."/>
            <person name="Richards T.A."/>
            <person name="Rocap G."/>
            <person name="Roy S.W."/>
            <person name="Sarai C."/>
            <person name="Schaack S."/>
            <person name="Shirato S."/>
            <person name="Slamovits C.H."/>
            <person name="Spencer D.F."/>
            <person name="Suzuki S."/>
            <person name="Worden A.Z."/>
            <person name="Zauner S."/>
            <person name="Barry K."/>
            <person name="Bell C."/>
            <person name="Bharti A.K."/>
            <person name="Crow J.A."/>
            <person name="Grimwood J."/>
            <person name="Kramer R."/>
            <person name="Lindquist E."/>
            <person name="Lucas S."/>
            <person name="Salamov A."/>
            <person name="McFadden G.I."/>
            <person name="Lane C.E."/>
            <person name="Keeling P.J."/>
            <person name="Gray M.W."/>
            <person name="Grigoriev I.V."/>
            <person name="Archibald J.M."/>
        </authorList>
    </citation>
    <scope>NUCLEOTIDE SEQUENCE</scope>
    <source>
        <strain evidence="7">CCMP2712</strain>
    </source>
</reference>
<dbReference type="PANTHER" id="PTHR13031">
    <property type="entry name" value="RIBONUCLEASE P SUBUNIT P30"/>
    <property type="match status" value="1"/>
</dbReference>
<dbReference type="AlphaFoldDB" id="L1I7B6"/>
<feature type="region of interest" description="Disordered" evidence="4">
    <location>
        <begin position="236"/>
        <end position="372"/>
    </location>
</feature>
<protein>
    <submittedName>
        <fullName evidence="5 6">Uncharacterized protein</fullName>
    </submittedName>
</protein>
<dbReference type="eggNOG" id="KOG2363">
    <property type="taxonomic scope" value="Eukaryota"/>
</dbReference>
<reference evidence="5 7" key="1">
    <citation type="journal article" date="2012" name="Nature">
        <title>Algal genomes reveal evolutionary mosaicism and the fate of nucleomorphs.</title>
        <authorList>
            <consortium name="DOE Joint Genome Institute"/>
            <person name="Curtis B.A."/>
            <person name="Tanifuji G."/>
            <person name="Burki F."/>
            <person name="Gruber A."/>
            <person name="Irimia M."/>
            <person name="Maruyama S."/>
            <person name="Arias M.C."/>
            <person name="Ball S.G."/>
            <person name="Gile G.H."/>
            <person name="Hirakawa Y."/>
            <person name="Hopkins J.F."/>
            <person name="Kuo A."/>
            <person name="Rensing S.A."/>
            <person name="Schmutz J."/>
            <person name="Symeonidi A."/>
            <person name="Elias M."/>
            <person name="Eveleigh R.J."/>
            <person name="Herman E.K."/>
            <person name="Klute M.J."/>
            <person name="Nakayama T."/>
            <person name="Obornik M."/>
            <person name="Reyes-Prieto A."/>
            <person name="Armbrust E.V."/>
            <person name="Aves S.J."/>
            <person name="Beiko R.G."/>
            <person name="Coutinho P."/>
            <person name="Dacks J.B."/>
            <person name="Durnford D.G."/>
            <person name="Fast N.M."/>
            <person name="Green B.R."/>
            <person name="Grisdale C.J."/>
            <person name="Hempel F."/>
            <person name="Henrissat B."/>
            <person name="Hoppner M.P."/>
            <person name="Ishida K."/>
            <person name="Kim E."/>
            <person name="Koreny L."/>
            <person name="Kroth P.G."/>
            <person name="Liu Y."/>
            <person name="Malik S.B."/>
            <person name="Maier U.G."/>
            <person name="McRose D."/>
            <person name="Mock T."/>
            <person name="Neilson J.A."/>
            <person name="Onodera N.T."/>
            <person name="Poole A.M."/>
            <person name="Pritham E.J."/>
            <person name="Richards T.A."/>
            <person name="Rocap G."/>
            <person name="Roy S.W."/>
            <person name="Sarai C."/>
            <person name="Schaack S."/>
            <person name="Shirato S."/>
            <person name="Slamovits C.H."/>
            <person name="Spencer D.F."/>
            <person name="Suzuki S."/>
            <person name="Worden A.Z."/>
            <person name="Zauner S."/>
            <person name="Barry K."/>
            <person name="Bell C."/>
            <person name="Bharti A.K."/>
            <person name="Crow J.A."/>
            <person name="Grimwood J."/>
            <person name="Kramer R."/>
            <person name="Lindquist E."/>
            <person name="Lucas S."/>
            <person name="Salamov A."/>
            <person name="McFadden G.I."/>
            <person name="Lane C.E."/>
            <person name="Keeling P.J."/>
            <person name="Gray M.W."/>
            <person name="Grigoriev I.V."/>
            <person name="Archibald J.M."/>
        </authorList>
    </citation>
    <scope>NUCLEOTIDE SEQUENCE</scope>
    <source>
        <strain evidence="5 7">CCMP2712</strain>
    </source>
</reference>
<evidence type="ECO:0000313" key="6">
    <source>
        <dbReference type="EnsemblProtists" id="EKX31759"/>
    </source>
</evidence>
<name>L1I7B6_GUITC</name>
<dbReference type="GO" id="GO:0005655">
    <property type="term" value="C:nucleolar ribonuclease P complex"/>
    <property type="evidence" value="ECO:0007669"/>
    <property type="project" value="TreeGrafter"/>
</dbReference>
<feature type="compositionally biased region" description="Basic and acidic residues" evidence="4">
    <location>
        <begin position="317"/>
        <end position="333"/>
    </location>
</feature>
<proteinExistence type="inferred from homology"/>
<dbReference type="GeneID" id="17288485"/>
<keyword evidence="7" id="KW-1185">Reference proteome</keyword>
<evidence type="ECO:0000256" key="1">
    <source>
        <dbReference type="ARBA" id="ARBA00004123"/>
    </source>
</evidence>